<dbReference type="Proteomes" id="UP001501427">
    <property type="component" value="Unassembled WGS sequence"/>
</dbReference>
<dbReference type="PANTHER" id="PTHR43532:SF1">
    <property type="entry name" value="GLUCOSE-1-PHOSPHATE THYMIDYLYLTRANSFERASE 1"/>
    <property type="match status" value="1"/>
</dbReference>
<comment type="catalytic activity">
    <reaction evidence="9 10">
        <text>dTTP + alpha-D-glucose 1-phosphate + H(+) = dTDP-alpha-D-glucose + diphosphate</text>
        <dbReference type="Rhea" id="RHEA:15225"/>
        <dbReference type="ChEBI" id="CHEBI:15378"/>
        <dbReference type="ChEBI" id="CHEBI:33019"/>
        <dbReference type="ChEBI" id="CHEBI:37568"/>
        <dbReference type="ChEBI" id="CHEBI:57477"/>
        <dbReference type="ChEBI" id="CHEBI:58601"/>
        <dbReference type="EC" id="2.7.7.24"/>
    </reaction>
</comment>
<dbReference type="PANTHER" id="PTHR43532">
    <property type="entry name" value="GLUCOSE-1-PHOSPHATE THYMIDYLYLTRANSFERASE"/>
    <property type="match status" value="1"/>
</dbReference>
<dbReference type="Pfam" id="PF00483">
    <property type="entry name" value="NTP_transferase"/>
    <property type="match status" value="1"/>
</dbReference>
<feature type="domain" description="Carrier" evidence="11">
    <location>
        <begin position="301"/>
        <end position="383"/>
    </location>
</feature>
<dbReference type="SUPFAM" id="SSF47336">
    <property type="entry name" value="ACP-like"/>
    <property type="match status" value="1"/>
</dbReference>
<keyword evidence="7 10" id="KW-0479">Metal-binding</keyword>
<dbReference type="SUPFAM" id="SSF53448">
    <property type="entry name" value="Nucleotide-diphospho-sugar transferases"/>
    <property type="match status" value="1"/>
</dbReference>
<evidence type="ECO:0000256" key="8">
    <source>
        <dbReference type="ARBA" id="ARBA00022842"/>
    </source>
</evidence>
<dbReference type="InterPro" id="IPR009081">
    <property type="entry name" value="PP-bd_ACP"/>
</dbReference>
<dbReference type="EC" id="2.7.7.24" evidence="3 10"/>
<dbReference type="InterPro" id="IPR029044">
    <property type="entry name" value="Nucleotide-diphossugar_trans"/>
</dbReference>
<evidence type="ECO:0000256" key="4">
    <source>
        <dbReference type="ARBA" id="ARBA00017654"/>
    </source>
</evidence>
<gene>
    <name evidence="12" type="primary">rfbA</name>
    <name evidence="12" type="ORF">GCM10009546_18230</name>
</gene>
<evidence type="ECO:0000256" key="5">
    <source>
        <dbReference type="ARBA" id="ARBA00022679"/>
    </source>
</evidence>
<keyword evidence="6 10" id="KW-0548">Nucleotidyltransferase</keyword>
<protein>
    <recommendedName>
        <fullName evidence="4 10">Glucose-1-phosphate thymidylyltransferase</fullName>
        <ecNumber evidence="3 10">2.7.7.24</ecNumber>
    </recommendedName>
</protein>
<evidence type="ECO:0000259" key="11">
    <source>
        <dbReference type="PROSITE" id="PS50075"/>
    </source>
</evidence>
<evidence type="ECO:0000256" key="3">
    <source>
        <dbReference type="ARBA" id="ARBA00012461"/>
    </source>
</evidence>
<keyword evidence="5 10" id="KW-0808">Transferase</keyword>
<evidence type="ECO:0000256" key="6">
    <source>
        <dbReference type="ARBA" id="ARBA00022695"/>
    </source>
</evidence>
<organism evidence="12 13">
    <name type="scientific">Actinomadura livida</name>
    <dbReference type="NCBI Taxonomy" id="79909"/>
    <lineage>
        <taxon>Bacteria</taxon>
        <taxon>Bacillati</taxon>
        <taxon>Actinomycetota</taxon>
        <taxon>Actinomycetes</taxon>
        <taxon>Streptosporangiales</taxon>
        <taxon>Thermomonosporaceae</taxon>
        <taxon>Actinomadura</taxon>
    </lineage>
</organism>
<dbReference type="NCBIfam" id="TIGR01207">
    <property type="entry name" value="rmlA"/>
    <property type="match status" value="1"/>
</dbReference>
<dbReference type="Pfam" id="PF00550">
    <property type="entry name" value="PP-binding"/>
    <property type="match status" value="1"/>
</dbReference>
<reference evidence="12 13" key="1">
    <citation type="journal article" date="2019" name="Int. J. Syst. Evol. Microbiol.">
        <title>The Global Catalogue of Microorganisms (GCM) 10K type strain sequencing project: providing services to taxonomists for standard genome sequencing and annotation.</title>
        <authorList>
            <consortium name="The Broad Institute Genomics Platform"/>
            <consortium name="The Broad Institute Genome Sequencing Center for Infectious Disease"/>
            <person name="Wu L."/>
            <person name="Ma J."/>
        </authorList>
    </citation>
    <scope>NUCLEOTIDE SEQUENCE [LARGE SCALE GENOMIC DNA]</scope>
    <source>
        <strain evidence="12 13">JCM 10667</strain>
    </source>
</reference>
<evidence type="ECO:0000256" key="7">
    <source>
        <dbReference type="ARBA" id="ARBA00022723"/>
    </source>
</evidence>
<comment type="function">
    <text evidence="10">Catalyzes the formation of dTDP-glucose, from dTTP and glucose 1-phosphate, as well as its pyrophosphorolysis.</text>
</comment>
<dbReference type="EMBL" id="BAAAHD010000016">
    <property type="protein sequence ID" value="GAA0556459.1"/>
    <property type="molecule type" value="Genomic_DNA"/>
</dbReference>
<dbReference type="InterPro" id="IPR005835">
    <property type="entry name" value="NTP_transferase_dom"/>
</dbReference>
<comment type="cofactor">
    <cofactor evidence="1">
        <name>Mg(2+)</name>
        <dbReference type="ChEBI" id="CHEBI:18420"/>
    </cofactor>
</comment>
<dbReference type="PROSITE" id="PS50075">
    <property type="entry name" value="CARRIER"/>
    <property type="match status" value="1"/>
</dbReference>
<evidence type="ECO:0000313" key="13">
    <source>
        <dbReference type="Proteomes" id="UP001501427"/>
    </source>
</evidence>
<name>A0ABN1E0B4_9ACTN</name>
<sequence length="387" mass="42425">MMKGIILAGGSGTRLYPITRVISKQLLPVGDKPMIYYPLSVLMLTGIRDVLIISTAEDVPRYRRLLGDGTDLGMNFSYAVQDEPKGIAEALIIAAGHIGNEPVALVLGDNIFHGHLLAELLREQARNVDGCVLFGYPVEDPERFGIAETDAGGRLLSIEEKPARPRSNRAVTGLYLYDNDAVEIARNLRPSPRGELEITDVNRAYLEQGRARLVELTRGFAWLDTGTPEALLAASQYVLTLEERQGLHVACVEEIALRMGFIDAETCHRLGAGLASSRYGQYVMTVACAEKADRKETALKELTIEDLKQIMRACAGEDESVDHGGDILDTSFMDLGYDSLALLEATAVIKREYEVELNDEDADVVETPRTFLDKVNGMLVGRQALGT</sequence>
<evidence type="ECO:0000256" key="9">
    <source>
        <dbReference type="ARBA" id="ARBA00049336"/>
    </source>
</evidence>
<evidence type="ECO:0000256" key="1">
    <source>
        <dbReference type="ARBA" id="ARBA00001946"/>
    </source>
</evidence>
<dbReference type="InterPro" id="IPR005907">
    <property type="entry name" value="G1P_thy_trans_s"/>
</dbReference>
<keyword evidence="13" id="KW-1185">Reference proteome</keyword>
<proteinExistence type="inferred from homology"/>
<evidence type="ECO:0000256" key="10">
    <source>
        <dbReference type="RuleBase" id="RU003706"/>
    </source>
</evidence>
<dbReference type="CDD" id="cd02538">
    <property type="entry name" value="G1P_TT_short"/>
    <property type="match status" value="1"/>
</dbReference>
<dbReference type="InterPro" id="IPR036736">
    <property type="entry name" value="ACP-like_sf"/>
</dbReference>
<dbReference type="Gene3D" id="3.90.550.10">
    <property type="entry name" value="Spore Coat Polysaccharide Biosynthesis Protein SpsA, Chain A"/>
    <property type="match status" value="1"/>
</dbReference>
<evidence type="ECO:0000256" key="2">
    <source>
        <dbReference type="ARBA" id="ARBA00010480"/>
    </source>
</evidence>
<accession>A0ABN1E0B4</accession>
<evidence type="ECO:0000313" key="12">
    <source>
        <dbReference type="EMBL" id="GAA0556459.1"/>
    </source>
</evidence>
<keyword evidence="8 10" id="KW-0460">Magnesium</keyword>
<dbReference type="Gene3D" id="1.10.1200.10">
    <property type="entry name" value="ACP-like"/>
    <property type="match status" value="1"/>
</dbReference>
<comment type="similarity">
    <text evidence="2 10">Belongs to the glucose-1-phosphate thymidylyltransferase family.</text>
</comment>
<comment type="caution">
    <text evidence="12">The sequence shown here is derived from an EMBL/GenBank/DDBJ whole genome shotgun (WGS) entry which is preliminary data.</text>
</comment>